<feature type="compositionally biased region" description="Basic residues" evidence="1">
    <location>
        <begin position="138"/>
        <end position="149"/>
    </location>
</feature>
<feature type="compositionally biased region" description="Basic residues" evidence="1">
    <location>
        <begin position="337"/>
        <end position="346"/>
    </location>
</feature>
<keyword evidence="3" id="KW-1185">Reference proteome</keyword>
<evidence type="ECO:0000313" key="3">
    <source>
        <dbReference type="Proteomes" id="UP000789595"/>
    </source>
</evidence>
<proteinExistence type="predicted"/>
<comment type="caution">
    <text evidence="2">The sequence shown here is derived from an EMBL/GenBank/DDBJ whole genome shotgun (WGS) entry which is preliminary data.</text>
</comment>
<gene>
    <name evidence="2" type="ORF">PECAL_1P25470</name>
</gene>
<dbReference type="AlphaFoldDB" id="A0A8J2SEH2"/>
<reference evidence="2" key="1">
    <citation type="submission" date="2021-11" db="EMBL/GenBank/DDBJ databases">
        <authorList>
            <consortium name="Genoscope - CEA"/>
            <person name="William W."/>
        </authorList>
    </citation>
    <scope>NUCLEOTIDE SEQUENCE</scope>
</reference>
<feature type="region of interest" description="Disordered" evidence="1">
    <location>
        <begin position="328"/>
        <end position="391"/>
    </location>
</feature>
<dbReference type="OrthoDB" id="201969at2759"/>
<feature type="region of interest" description="Disordered" evidence="1">
    <location>
        <begin position="252"/>
        <end position="285"/>
    </location>
</feature>
<name>A0A8J2SEH2_9STRA</name>
<evidence type="ECO:0000313" key="2">
    <source>
        <dbReference type="EMBL" id="CAH0366076.1"/>
    </source>
</evidence>
<dbReference type="EMBL" id="CAKKNE010000001">
    <property type="protein sequence ID" value="CAH0366076.1"/>
    <property type="molecule type" value="Genomic_DNA"/>
</dbReference>
<dbReference type="Proteomes" id="UP000789595">
    <property type="component" value="Unassembled WGS sequence"/>
</dbReference>
<evidence type="ECO:0000256" key="1">
    <source>
        <dbReference type="SAM" id="MobiDB-lite"/>
    </source>
</evidence>
<protein>
    <submittedName>
        <fullName evidence="2">Uncharacterized protein</fullName>
    </submittedName>
</protein>
<feature type="region of interest" description="Disordered" evidence="1">
    <location>
        <begin position="1"/>
        <end position="36"/>
    </location>
</feature>
<feature type="compositionally biased region" description="Basic residues" evidence="1">
    <location>
        <begin position="1"/>
        <end position="19"/>
    </location>
</feature>
<sequence length="524" mass="58994">MVNLHAPKRTIPRTRPKKQPKAEPKDSIRAQLDQAQQGLDSMRELVDVLEAENVSFGRYIESAKGSSSDEEPERQRGGLADDGESCFLTGLHHPGVSPIASPRRVDESESDTASSSSSEYDGEAKLEAAMLDCAVAKRKAKRNARRGTIKLRADDEREVKSYQESVDKLKAERRRKEEDLQPKPMVRTVHDCPEAISRLARPEPRPEPRIYSEPQPTFQAKPLPKTYGAPAARSGTIVERSQAWLAEKRALRDAERERRRKEKEAEVTAKPRLADPEAWAKAKDEARAARAKAELEELEREQMKELREAKKDQLRRQKADEIAAMRAALKAQAQQRAAKRGKRKDGRRATDPTKASRLAAHKRALVPEQASTVADEEEERPVTAEDPYRGLEPFRLNSAALRILDGERGSSDDEASIASEAREAADRLDETLAASPVREEDDVGFFDPTSSEERGRKRVRDARLFEPSSMRRAVAEDGVVLLLGELAEHPRTEHVICVLFDRSKFSERAALQWWREGGREVCER</sequence>
<accession>A0A8J2SEH2</accession>
<feature type="compositionally biased region" description="Basic and acidic residues" evidence="1">
    <location>
        <begin position="200"/>
        <end position="210"/>
    </location>
</feature>
<feature type="compositionally biased region" description="Basic and acidic residues" evidence="1">
    <location>
        <begin position="420"/>
        <end position="430"/>
    </location>
</feature>
<feature type="compositionally biased region" description="Basic and acidic residues" evidence="1">
    <location>
        <begin position="380"/>
        <end position="389"/>
    </location>
</feature>
<feature type="compositionally biased region" description="Basic and acidic residues" evidence="1">
    <location>
        <begin position="151"/>
        <end position="181"/>
    </location>
</feature>
<organism evidence="2 3">
    <name type="scientific">Pelagomonas calceolata</name>
    <dbReference type="NCBI Taxonomy" id="35677"/>
    <lineage>
        <taxon>Eukaryota</taxon>
        <taxon>Sar</taxon>
        <taxon>Stramenopiles</taxon>
        <taxon>Ochrophyta</taxon>
        <taxon>Pelagophyceae</taxon>
        <taxon>Pelagomonadales</taxon>
        <taxon>Pelagomonadaceae</taxon>
        <taxon>Pelagomonas</taxon>
    </lineage>
</organism>
<feature type="region of interest" description="Disordered" evidence="1">
    <location>
        <begin position="59"/>
        <end position="123"/>
    </location>
</feature>
<feature type="region of interest" description="Disordered" evidence="1">
    <location>
        <begin position="138"/>
        <end position="235"/>
    </location>
</feature>
<feature type="region of interest" description="Disordered" evidence="1">
    <location>
        <begin position="405"/>
        <end position="458"/>
    </location>
</feature>